<dbReference type="Gene3D" id="3.30.70.1350">
    <property type="entry name" value="Cation efflux protein, cytoplasmic domain"/>
    <property type="match status" value="1"/>
</dbReference>
<evidence type="ECO:0000256" key="7">
    <source>
        <dbReference type="SAM" id="Phobius"/>
    </source>
</evidence>
<reference evidence="10 11" key="1">
    <citation type="submission" date="2020-08" db="EMBL/GenBank/DDBJ databases">
        <title>Genomic Encyclopedia of Type Strains, Phase IV (KMG-IV): sequencing the most valuable type-strain genomes for metagenomic binning, comparative biology and taxonomic classification.</title>
        <authorList>
            <person name="Goeker M."/>
        </authorList>
    </citation>
    <scope>NUCLEOTIDE SEQUENCE [LARGE SCALE GENOMIC DNA]</scope>
    <source>
        <strain evidence="10 11">DSM 2461</strain>
    </source>
</reference>
<comment type="similarity">
    <text evidence="2">Belongs to the cation diffusion facilitator (CDF) transporter (TC 2.A.4) family.</text>
</comment>
<dbReference type="PANTHER" id="PTHR43840:SF15">
    <property type="entry name" value="MITOCHONDRIAL METAL TRANSPORTER 1-RELATED"/>
    <property type="match status" value="1"/>
</dbReference>
<dbReference type="InterPro" id="IPR058533">
    <property type="entry name" value="Cation_efflux_TM"/>
</dbReference>
<dbReference type="GO" id="GO:0008324">
    <property type="term" value="F:monoatomic cation transmembrane transporter activity"/>
    <property type="evidence" value="ECO:0007669"/>
    <property type="project" value="InterPro"/>
</dbReference>
<dbReference type="InterPro" id="IPR036837">
    <property type="entry name" value="Cation_efflux_CTD_sf"/>
</dbReference>
<dbReference type="InterPro" id="IPR027469">
    <property type="entry name" value="Cation_efflux_TMD_sf"/>
</dbReference>
<evidence type="ECO:0000256" key="2">
    <source>
        <dbReference type="ARBA" id="ARBA00008114"/>
    </source>
</evidence>
<gene>
    <name evidence="10" type="ORF">HNR50_000589</name>
</gene>
<dbReference type="NCBIfam" id="TIGR01297">
    <property type="entry name" value="CDF"/>
    <property type="match status" value="1"/>
</dbReference>
<dbReference type="GO" id="GO:0016020">
    <property type="term" value="C:membrane"/>
    <property type="evidence" value="ECO:0007669"/>
    <property type="project" value="UniProtKB-SubCell"/>
</dbReference>
<proteinExistence type="inferred from homology"/>
<evidence type="ECO:0000256" key="5">
    <source>
        <dbReference type="ARBA" id="ARBA00022989"/>
    </source>
</evidence>
<organism evidence="10 11">
    <name type="scientific">Spirochaeta isovalerica</name>
    <dbReference type="NCBI Taxonomy" id="150"/>
    <lineage>
        <taxon>Bacteria</taxon>
        <taxon>Pseudomonadati</taxon>
        <taxon>Spirochaetota</taxon>
        <taxon>Spirochaetia</taxon>
        <taxon>Spirochaetales</taxon>
        <taxon>Spirochaetaceae</taxon>
        <taxon>Spirochaeta</taxon>
    </lineage>
</organism>
<dbReference type="InterPro" id="IPR002524">
    <property type="entry name" value="Cation_efflux"/>
</dbReference>
<evidence type="ECO:0000256" key="1">
    <source>
        <dbReference type="ARBA" id="ARBA00004141"/>
    </source>
</evidence>
<feature type="domain" description="Cation efflux protein cytoplasmic" evidence="9">
    <location>
        <begin position="194"/>
        <end position="270"/>
    </location>
</feature>
<protein>
    <submittedName>
        <fullName evidence="10">Cation diffusion facilitator family transporter</fullName>
    </submittedName>
</protein>
<keyword evidence="6 7" id="KW-0472">Membrane</keyword>
<evidence type="ECO:0000259" key="8">
    <source>
        <dbReference type="Pfam" id="PF01545"/>
    </source>
</evidence>
<keyword evidence="4 7" id="KW-0812">Transmembrane</keyword>
<dbReference type="Pfam" id="PF16916">
    <property type="entry name" value="ZT_dimer"/>
    <property type="match status" value="1"/>
</dbReference>
<dbReference type="Pfam" id="PF01545">
    <property type="entry name" value="Cation_efflux"/>
    <property type="match status" value="1"/>
</dbReference>
<evidence type="ECO:0000256" key="4">
    <source>
        <dbReference type="ARBA" id="ARBA00022692"/>
    </source>
</evidence>
<dbReference type="SUPFAM" id="SSF161111">
    <property type="entry name" value="Cation efflux protein transmembrane domain-like"/>
    <property type="match status" value="1"/>
</dbReference>
<comment type="caution">
    <text evidence="10">The sequence shown here is derived from an EMBL/GenBank/DDBJ whole genome shotgun (WGS) entry which is preliminary data.</text>
</comment>
<feature type="transmembrane region" description="Helical" evidence="7">
    <location>
        <begin position="59"/>
        <end position="78"/>
    </location>
</feature>
<keyword evidence="11" id="KW-1185">Reference proteome</keyword>
<feature type="domain" description="Cation efflux protein transmembrane" evidence="8">
    <location>
        <begin position="2"/>
        <end position="189"/>
    </location>
</feature>
<comment type="subcellular location">
    <subcellularLocation>
        <location evidence="1">Membrane</location>
        <topology evidence="1">Multi-pass membrane protein</topology>
    </subcellularLocation>
</comment>
<keyword evidence="5 7" id="KW-1133">Transmembrane helix</keyword>
<accession>A0A841R561</accession>
<dbReference type="PANTHER" id="PTHR43840">
    <property type="entry name" value="MITOCHONDRIAL METAL TRANSPORTER 1-RELATED"/>
    <property type="match status" value="1"/>
</dbReference>
<dbReference type="FunFam" id="1.20.1510.10:FF:000006">
    <property type="entry name" value="Divalent cation efflux transporter"/>
    <property type="match status" value="1"/>
</dbReference>
<dbReference type="SUPFAM" id="SSF160240">
    <property type="entry name" value="Cation efflux protein cytoplasmic domain-like"/>
    <property type="match status" value="1"/>
</dbReference>
<evidence type="ECO:0000259" key="9">
    <source>
        <dbReference type="Pfam" id="PF16916"/>
    </source>
</evidence>
<dbReference type="AlphaFoldDB" id="A0A841R561"/>
<evidence type="ECO:0000256" key="3">
    <source>
        <dbReference type="ARBA" id="ARBA00022448"/>
    </source>
</evidence>
<dbReference type="Proteomes" id="UP000587760">
    <property type="component" value="Unassembled WGS sequence"/>
</dbReference>
<evidence type="ECO:0000313" key="10">
    <source>
        <dbReference type="EMBL" id="MBB6478956.1"/>
    </source>
</evidence>
<dbReference type="Gene3D" id="1.20.1510.10">
    <property type="entry name" value="Cation efflux protein transmembrane domain"/>
    <property type="match status" value="1"/>
</dbReference>
<keyword evidence="3" id="KW-0813">Transport</keyword>
<dbReference type="InterPro" id="IPR050291">
    <property type="entry name" value="CDF_Transporter"/>
</dbReference>
<evidence type="ECO:0000256" key="6">
    <source>
        <dbReference type="ARBA" id="ARBA00023136"/>
    </source>
</evidence>
<feature type="transmembrane region" description="Helical" evidence="7">
    <location>
        <begin position="90"/>
        <end position="111"/>
    </location>
</feature>
<dbReference type="EMBL" id="JACHGJ010000001">
    <property type="protein sequence ID" value="MBB6478956.1"/>
    <property type="molecule type" value="Genomic_DNA"/>
</dbReference>
<evidence type="ECO:0000313" key="11">
    <source>
        <dbReference type="Proteomes" id="UP000587760"/>
    </source>
</evidence>
<sequence>MIKIVAGILGHSQAMIADGIHSLSDLGTDIVVIVGMFIASRPKDESHNYGHGKYETLSALIIAILLSIVGLGIGYSGVTSAMGIFQGRLIIKPHIVTLLSALISIIVKESLFRYTIKKGKKINSSAVIANAYHHRSDAFSSLGAAAGISGAILMGDKWVILDPVACVIVSFFIIKEALHIGKNSINELLEVSLPVEIQNEILNIAASVPEVQQPHNLKTRRIGNISAVDMHILLDSEISIEHGHSIAHKVEEAIKEELGDDMIFSIHIEPNH</sequence>
<dbReference type="InterPro" id="IPR027470">
    <property type="entry name" value="Cation_efflux_CTD"/>
</dbReference>
<name>A0A841R561_9SPIO</name>